<dbReference type="Gene3D" id="3.40.50.2300">
    <property type="match status" value="1"/>
</dbReference>
<comment type="caution">
    <text evidence="11">The sequence shown here is derived from an EMBL/GenBank/DDBJ whole genome shotgun (WGS) entry which is preliminary data.</text>
</comment>
<dbReference type="InterPro" id="IPR011006">
    <property type="entry name" value="CheY-like_superfamily"/>
</dbReference>
<dbReference type="CDD" id="cd17541">
    <property type="entry name" value="REC_CheB-like"/>
    <property type="match status" value="1"/>
</dbReference>
<dbReference type="InterPro" id="IPR008248">
    <property type="entry name" value="CheB-like"/>
</dbReference>
<evidence type="ECO:0000259" key="9">
    <source>
        <dbReference type="PROSITE" id="PS50110"/>
    </source>
</evidence>
<dbReference type="InterPro" id="IPR001789">
    <property type="entry name" value="Sig_transdc_resp-reg_receiver"/>
</dbReference>
<dbReference type="Pfam" id="PF00072">
    <property type="entry name" value="Response_reg"/>
    <property type="match status" value="1"/>
</dbReference>
<proteinExistence type="inferred from homology"/>
<dbReference type="GO" id="GO:0032259">
    <property type="term" value="P:methylation"/>
    <property type="evidence" value="ECO:0007669"/>
    <property type="project" value="UniProtKB-KW"/>
</dbReference>
<dbReference type="GO" id="GO:0050568">
    <property type="term" value="F:protein-glutamine glutaminase activity"/>
    <property type="evidence" value="ECO:0007669"/>
    <property type="project" value="UniProtKB-UniRule"/>
</dbReference>
<dbReference type="Pfam" id="PF01339">
    <property type="entry name" value="CheB_methylest"/>
    <property type="match status" value="1"/>
</dbReference>
<dbReference type="PANTHER" id="PTHR42872">
    <property type="entry name" value="PROTEIN-GLUTAMATE METHYLESTERASE/PROTEIN-GLUTAMINE GLUTAMINASE"/>
    <property type="match status" value="1"/>
</dbReference>
<dbReference type="PANTHER" id="PTHR42872:SF6">
    <property type="entry name" value="PROTEIN-GLUTAMATE METHYLESTERASE_PROTEIN-GLUTAMINE GLUTAMINASE"/>
    <property type="match status" value="1"/>
</dbReference>
<dbReference type="PROSITE" id="PS50110">
    <property type="entry name" value="RESPONSE_REGULATORY"/>
    <property type="match status" value="1"/>
</dbReference>
<keyword evidence="5 7" id="KW-0597">Phosphoprotein</keyword>
<dbReference type="GO" id="GO:0005737">
    <property type="term" value="C:cytoplasm"/>
    <property type="evidence" value="ECO:0007669"/>
    <property type="project" value="UniProtKB-SubCell"/>
</dbReference>
<evidence type="ECO:0000256" key="6">
    <source>
        <dbReference type="PROSITE-ProRule" id="PRU00050"/>
    </source>
</evidence>
<dbReference type="GO" id="GO:0000156">
    <property type="term" value="F:phosphorelay response regulator activity"/>
    <property type="evidence" value="ECO:0007669"/>
    <property type="project" value="InterPro"/>
</dbReference>
<dbReference type="Gene3D" id="3.40.50.180">
    <property type="entry name" value="Methylesterase CheB, C-terminal domain"/>
    <property type="match status" value="1"/>
</dbReference>
<comment type="PTM">
    <text evidence="5">Phosphorylated by CheA. Phosphorylation of the N-terminal regulatory domain activates the methylesterase activity.</text>
</comment>
<dbReference type="EMBL" id="JACLAX010000020">
    <property type="protein sequence ID" value="MBC2670473.1"/>
    <property type="molecule type" value="Genomic_DNA"/>
</dbReference>
<sequence length="350" mass="35997">MTIRVVVVEDSPTMRAILMARLSEEPDIKVVATAANAAEGRELIRQFDPDVVTLDIEMPGMNGLDFLDKIMALRPTPVIIISGATQEGAATTAEALARGAVACYAKAQDGSAFKDSRLADMIREAAQVRFQRPAPGAARAPAPAPAAPAPSNVTAMPKRTAPPSLVAIGSSTGGVEALHAVLSAFPANCPPTVIVQHVNARFAPSIAQSLDQACPPRVLIAEPDMPLRPGHVYLAPGDDRHLTVSGSANGYHARLRAGQPISGHLPSVDALFLSVAEKVGAAAAGILLTGMGSDGAQGLLAMHRAGALTIAQDEATCTVFGMPRAAIALGAAGIIAPLNSIPSQLFRMAA</sequence>
<dbReference type="SUPFAM" id="SSF52172">
    <property type="entry name" value="CheY-like"/>
    <property type="match status" value="1"/>
</dbReference>
<evidence type="ECO:0000256" key="1">
    <source>
        <dbReference type="ARBA" id="ARBA00022490"/>
    </source>
</evidence>
<keyword evidence="12" id="KW-1185">Reference proteome</keyword>
<evidence type="ECO:0000256" key="3">
    <source>
        <dbReference type="ARBA" id="ARBA00022801"/>
    </source>
</evidence>
<dbReference type="InterPro" id="IPR035909">
    <property type="entry name" value="CheB_C"/>
</dbReference>
<comment type="catalytic activity">
    <reaction evidence="4 5">
        <text>[protein]-L-glutamate 5-O-methyl ester + H2O = L-glutamyl-[protein] + methanol + H(+)</text>
        <dbReference type="Rhea" id="RHEA:23236"/>
        <dbReference type="Rhea" id="RHEA-COMP:10208"/>
        <dbReference type="Rhea" id="RHEA-COMP:10311"/>
        <dbReference type="ChEBI" id="CHEBI:15377"/>
        <dbReference type="ChEBI" id="CHEBI:15378"/>
        <dbReference type="ChEBI" id="CHEBI:17790"/>
        <dbReference type="ChEBI" id="CHEBI:29973"/>
        <dbReference type="ChEBI" id="CHEBI:82795"/>
        <dbReference type="EC" id="3.1.1.61"/>
    </reaction>
</comment>
<comment type="subcellular location">
    <subcellularLocation>
        <location evidence="5">Cytoplasm</location>
    </subcellularLocation>
</comment>
<protein>
    <recommendedName>
        <fullName evidence="5">Protein-glutamate methylesterase/protein-glutamine glutaminase</fullName>
        <ecNumber evidence="5">3.1.1.61</ecNumber>
        <ecNumber evidence="5">3.5.1.44</ecNumber>
    </recommendedName>
</protein>
<evidence type="ECO:0000256" key="7">
    <source>
        <dbReference type="PROSITE-ProRule" id="PRU00169"/>
    </source>
</evidence>
<evidence type="ECO:0000256" key="2">
    <source>
        <dbReference type="ARBA" id="ARBA00022500"/>
    </source>
</evidence>
<dbReference type="PROSITE" id="PS50122">
    <property type="entry name" value="CHEB"/>
    <property type="match status" value="1"/>
</dbReference>
<evidence type="ECO:0000256" key="8">
    <source>
        <dbReference type="SAM" id="MobiDB-lite"/>
    </source>
</evidence>
<keyword evidence="11" id="KW-0808">Transferase</keyword>
<keyword evidence="2 5" id="KW-0145">Chemotaxis</keyword>
<evidence type="ECO:0000256" key="5">
    <source>
        <dbReference type="HAMAP-Rule" id="MF_00099"/>
    </source>
</evidence>
<comment type="similarity">
    <text evidence="5">Belongs to the CheB family.</text>
</comment>
<dbReference type="SMART" id="SM00448">
    <property type="entry name" value="REC"/>
    <property type="match status" value="1"/>
</dbReference>
<name>A0A7X1G0L6_9SPHN</name>
<feature type="domain" description="CheB-type methylesterase" evidence="10">
    <location>
        <begin position="162"/>
        <end position="350"/>
    </location>
</feature>
<reference evidence="11 12" key="1">
    <citation type="submission" date="2020-08" db="EMBL/GenBank/DDBJ databases">
        <title>The genome sequence of type strain Novosphingobium piscinae KCTC 42194.</title>
        <authorList>
            <person name="Liu Y."/>
        </authorList>
    </citation>
    <scope>NUCLEOTIDE SEQUENCE [LARGE SCALE GENOMIC DNA]</scope>
    <source>
        <strain evidence="11 12">KCTC 42194</strain>
    </source>
</reference>
<keyword evidence="1 5" id="KW-0963">Cytoplasm</keyword>
<feature type="active site" evidence="5 6">
    <location>
        <position position="171"/>
    </location>
</feature>
<dbReference type="SUPFAM" id="SSF52738">
    <property type="entry name" value="Methylesterase CheB, C-terminal domain"/>
    <property type="match status" value="1"/>
</dbReference>
<feature type="active site" evidence="5 6">
    <location>
        <position position="294"/>
    </location>
</feature>
<keyword evidence="3 5" id="KW-0378">Hydrolase</keyword>
<feature type="domain" description="Response regulatory" evidence="9">
    <location>
        <begin position="4"/>
        <end position="121"/>
    </location>
</feature>
<feature type="active site" evidence="5 6">
    <location>
        <position position="197"/>
    </location>
</feature>
<feature type="region of interest" description="Disordered" evidence="8">
    <location>
        <begin position="133"/>
        <end position="154"/>
    </location>
</feature>
<dbReference type="PIRSF" id="PIRSF000876">
    <property type="entry name" value="RR_chemtxs_CheB"/>
    <property type="match status" value="1"/>
</dbReference>
<dbReference type="HAMAP" id="MF_00099">
    <property type="entry name" value="CheB_chemtxs"/>
    <property type="match status" value="1"/>
</dbReference>
<dbReference type="EC" id="3.5.1.44" evidence="5"/>
<dbReference type="InterPro" id="IPR000673">
    <property type="entry name" value="Sig_transdc_resp-reg_Me-estase"/>
</dbReference>
<organism evidence="11 12">
    <name type="scientific">Novosphingobium piscinae</name>
    <dbReference type="NCBI Taxonomy" id="1507448"/>
    <lineage>
        <taxon>Bacteria</taxon>
        <taxon>Pseudomonadati</taxon>
        <taxon>Pseudomonadota</taxon>
        <taxon>Alphaproteobacteria</taxon>
        <taxon>Sphingomonadales</taxon>
        <taxon>Sphingomonadaceae</taxon>
        <taxon>Novosphingobium</taxon>
    </lineage>
</organism>
<evidence type="ECO:0000256" key="4">
    <source>
        <dbReference type="ARBA" id="ARBA00048267"/>
    </source>
</evidence>
<feature type="modified residue" description="4-aspartylphosphate" evidence="5 7">
    <location>
        <position position="55"/>
    </location>
</feature>
<evidence type="ECO:0000259" key="10">
    <source>
        <dbReference type="PROSITE" id="PS50122"/>
    </source>
</evidence>
<dbReference type="GO" id="GO:0006935">
    <property type="term" value="P:chemotaxis"/>
    <property type="evidence" value="ECO:0007669"/>
    <property type="project" value="UniProtKB-UniRule"/>
</dbReference>
<accession>A0A7X1G0L6</accession>
<evidence type="ECO:0000313" key="12">
    <source>
        <dbReference type="Proteomes" id="UP000551327"/>
    </source>
</evidence>
<comment type="domain">
    <text evidence="5">Contains a C-terminal catalytic domain, and an N-terminal region which modulates catalytic activity.</text>
</comment>
<evidence type="ECO:0000313" key="11">
    <source>
        <dbReference type="EMBL" id="MBC2670473.1"/>
    </source>
</evidence>
<comment type="function">
    <text evidence="5">Involved in chemotaxis. Part of a chemotaxis signal transduction system that modulates chemotaxis in response to various stimuli. Catalyzes the demethylation of specific methylglutamate residues introduced into the chemoreceptors (methyl-accepting chemotaxis proteins or MCP) by CheR. Also mediates the irreversible deamidation of specific glutamine residues to glutamic acid.</text>
</comment>
<comment type="catalytic activity">
    <reaction evidence="5">
        <text>L-glutaminyl-[protein] + H2O = L-glutamyl-[protein] + NH4(+)</text>
        <dbReference type="Rhea" id="RHEA:16441"/>
        <dbReference type="Rhea" id="RHEA-COMP:10207"/>
        <dbReference type="Rhea" id="RHEA-COMP:10208"/>
        <dbReference type="ChEBI" id="CHEBI:15377"/>
        <dbReference type="ChEBI" id="CHEBI:28938"/>
        <dbReference type="ChEBI" id="CHEBI:29973"/>
        <dbReference type="ChEBI" id="CHEBI:30011"/>
        <dbReference type="EC" id="3.5.1.44"/>
    </reaction>
</comment>
<dbReference type="AlphaFoldDB" id="A0A7X1G0L6"/>
<dbReference type="GO" id="GO:0008984">
    <property type="term" value="F:protein-glutamate methylesterase activity"/>
    <property type="evidence" value="ECO:0007669"/>
    <property type="project" value="UniProtKB-UniRule"/>
</dbReference>
<dbReference type="EC" id="3.1.1.61" evidence="5"/>
<dbReference type="CDD" id="cd16432">
    <property type="entry name" value="CheB_Rec"/>
    <property type="match status" value="1"/>
</dbReference>
<dbReference type="GO" id="GO:0008168">
    <property type="term" value="F:methyltransferase activity"/>
    <property type="evidence" value="ECO:0007669"/>
    <property type="project" value="UniProtKB-KW"/>
</dbReference>
<dbReference type="RefSeq" id="WP_185680334.1">
    <property type="nucleotide sequence ID" value="NZ_JACLAX010000020.1"/>
</dbReference>
<dbReference type="NCBIfam" id="NF001965">
    <property type="entry name" value="PRK00742.1"/>
    <property type="match status" value="1"/>
</dbReference>
<dbReference type="Proteomes" id="UP000551327">
    <property type="component" value="Unassembled WGS sequence"/>
</dbReference>
<gene>
    <name evidence="5 11" type="primary">cheB</name>
    <name evidence="11" type="ORF">H7F53_15080</name>
</gene>
<keyword evidence="11" id="KW-0489">Methyltransferase</keyword>